<evidence type="ECO:0000256" key="6">
    <source>
        <dbReference type="ARBA" id="ARBA00022857"/>
    </source>
</evidence>
<accession>A0A250XT92</accession>
<keyword evidence="5" id="KW-0274">FAD</keyword>
<dbReference type="AlphaFoldDB" id="A0A250XT92"/>
<dbReference type="GO" id="GO:0050660">
    <property type="term" value="F:flavin adenine dinucleotide binding"/>
    <property type="evidence" value="ECO:0007669"/>
    <property type="project" value="TreeGrafter"/>
</dbReference>
<evidence type="ECO:0000256" key="3">
    <source>
        <dbReference type="ARBA" id="ARBA00022630"/>
    </source>
</evidence>
<name>A0A250XT92_9CHLO</name>
<organism evidence="11 12">
    <name type="scientific">Chlamydomonas eustigma</name>
    <dbReference type="NCBI Taxonomy" id="1157962"/>
    <lineage>
        <taxon>Eukaryota</taxon>
        <taxon>Viridiplantae</taxon>
        <taxon>Chlorophyta</taxon>
        <taxon>core chlorophytes</taxon>
        <taxon>Chlorophyceae</taxon>
        <taxon>CS clade</taxon>
        <taxon>Chlamydomonadales</taxon>
        <taxon>Chlamydomonadaceae</taxon>
        <taxon>Chlamydomonas</taxon>
    </lineage>
</organism>
<evidence type="ECO:0000256" key="7">
    <source>
        <dbReference type="ARBA" id="ARBA00023002"/>
    </source>
</evidence>
<dbReference type="InterPro" id="IPR023173">
    <property type="entry name" value="NADPH_Cyt_P450_Rdtase_alpha"/>
</dbReference>
<dbReference type="Gene3D" id="3.40.50.360">
    <property type="match status" value="1"/>
</dbReference>
<sequence length="854" mass="89595">MEIPSNYSPVVFFLLVVGSLLISIPIGVLALFTVALSFLVDASFSTFRNRKNAIGPISESETERSEKYMTSTPRASAEIKRATCAPTPESTTRMTAAEESSREILPKAAWTESSLNAMDSSKGSQDPVLLGSNNGKEKEVSENVLVKRSQAVPQVAGEMAGDETFLERAPDDKALEISALAAASKTTTTHPNHSTFTDVSSCVDQSPDVSSSLLYATTQFPEPTGARESQSTAPTCVLDSAQSTAPTCVLDSAQSAAPTCVLDSAQLVTSQPAAAVGGAAILARLRARKAASSTSSSRPSTASSAPPSRVVFAHASQTGTAAEIARTLHAEAVQQGLKAEVMSLNELGMEKLSPTATPLLVLVASSTGDGDAPDNAAALYLQIRKPQADGFLKGMRFTLLGLGDSNYTRYMHVPRVLKTRLLELGAEVFYPCKEADEVDGLEASVDPWSEGLWEPLKAEMTGKKEAALEPVSKQLAGLETVRQDVSSPESDVAPTAAIADPVHQQHVLLSPVLEQTATVGKEDKPSIEVLGVESPSPSEEDVKAGPVSSTALKTEECDLAAAEVEDALTSLAAAEVEDALTSLAAAAAVVSASAPPSILTSSPEKEGPVSRSLVPSEEASGSNSAAGTVEVVPNSAVSSLRSTTKALSDSRRASMNKSPRGRGSLDSPRGGGALATAKQRLLSHRPSSVMFPAREDVTVSRKDEKTYGLSLGLAPVGVDVKGAPAPIPCRVKLVWEKNADAVAMTTTLETSRPLPSDIEYRDPQGLYSKEQPFWAEVSEARYETAYWSDRKVLHLQFELSDSGMVYEAGDAVGVVPCNPPELVANTLKKLGLSGDEVFNAKAVNGSATVSDPAL</sequence>
<gene>
    <name evidence="11" type="ORF">CEUSTIGMA_g13690.t1</name>
</gene>
<dbReference type="Gene3D" id="2.40.30.10">
    <property type="entry name" value="Translation factors"/>
    <property type="match status" value="1"/>
</dbReference>
<evidence type="ECO:0000256" key="1">
    <source>
        <dbReference type="ARBA" id="ARBA00001917"/>
    </source>
</evidence>
<evidence type="ECO:0000256" key="8">
    <source>
        <dbReference type="SAM" id="MobiDB-lite"/>
    </source>
</evidence>
<feature type="region of interest" description="Disordered" evidence="8">
    <location>
        <begin position="57"/>
        <end position="78"/>
    </location>
</feature>
<keyword evidence="9" id="KW-0812">Transmembrane</keyword>
<dbReference type="InterPro" id="IPR017938">
    <property type="entry name" value="Riboflavin_synthase-like_b-brl"/>
</dbReference>
<dbReference type="Proteomes" id="UP000232323">
    <property type="component" value="Unassembled WGS sequence"/>
</dbReference>
<keyword evidence="7" id="KW-0560">Oxidoreductase</keyword>
<keyword evidence="4" id="KW-0288">FMN</keyword>
<evidence type="ECO:0000313" key="12">
    <source>
        <dbReference type="Proteomes" id="UP000232323"/>
    </source>
</evidence>
<feature type="compositionally biased region" description="Low complexity" evidence="8">
    <location>
        <begin position="616"/>
        <end position="627"/>
    </location>
</feature>
<dbReference type="OrthoDB" id="1856718at2759"/>
<keyword evidence="9" id="KW-1133">Transmembrane helix</keyword>
<comment type="cofactor">
    <cofactor evidence="1">
        <name>FMN</name>
        <dbReference type="ChEBI" id="CHEBI:58210"/>
    </cofactor>
</comment>
<feature type="region of interest" description="Disordered" evidence="8">
    <location>
        <begin position="115"/>
        <end position="136"/>
    </location>
</feature>
<comment type="caution">
    <text evidence="11">The sequence shown here is derived from an EMBL/GenBank/DDBJ whole genome shotgun (WGS) entry which is preliminary data.</text>
</comment>
<feature type="region of interest" description="Disordered" evidence="8">
    <location>
        <begin position="593"/>
        <end position="672"/>
    </location>
</feature>
<evidence type="ECO:0000256" key="4">
    <source>
        <dbReference type="ARBA" id="ARBA00022643"/>
    </source>
</evidence>
<evidence type="ECO:0000256" key="5">
    <source>
        <dbReference type="ARBA" id="ARBA00022827"/>
    </source>
</evidence>
<evidence type="ECO:0000256" key="9">
    <source>
        <dbReference type="SAM" id="Phobius"/>
    </source>
</evidence>
<keyword evidence="6" id="KW-0521">NADP</keyword>
<dbReference type="GO" id="GO:0050667">
    <property type="term" value="P:homocysteine metabolic process"/>
    <property type="evidence" value="ECO:0007669"/>
    <property type="project" value="TreeGrafter"/>
</dbReference>
<dbReference type="Pfam" id="PF00258">
    <property type="entry name" value="Flavodoxin_1"/>
    <property type="match status" value="1"/>
</dbReference>
<dbReference type="InterPro" id="IPR029039">
    <property type="entry name" value="Flavoprotein-like_sf"/>
</dbReference>
<dbReference type="SUPFAM" id="SSF52218">
    <property type="entry name" value="Flavoproteins"/>
    <property type="match status" value="1"/>
</dbReference>
<dbReference type="PANTHER" id="PTHR19384:SF84">
    <property type="entry name" value="METHIONINE SYNTHASE REDUCTASE"/>
    <property type="match status" value="1"/>
</dbReference>
<keyword evidence="9" id="KW-0472">Membrane</keyword>
<evidence type="ECO:0000313" key="11">
    <source>
        <dbReference type="EMBL" id="GAX86278.1"/>
    </source>
</evidence>
<dbReference type="InterPro" id="IPR003097">
    <property type="entry name" value="CysJ-like_FAD-binding"/>
</dbReference>
<dbReference type="Gene3D" id="1.20.990.10">
    <property type="entry name" value="NADPH-cytochrome p450 Reductase, Chain A, domain 3"/>
    <property type="match status" value="1"/>
</dbReference>
<dbReference type="SUPFAM" id="SSF63380">
    <property type="entry name" value="Riboflavin synthase domain-like"/>
    <property type="match status" value="1"/>
</dbReference>
<dbReference type="InterPro" id="IPR008254">
    <property type="entry name" value="Flavodoxin/NO_synth"/>
</dbReference>
<evidence type="ECO:0000256" key="2">
    <source>
        <dbReference type="ARBA" id="ARBA00001974"/>
    </source>
</evidence>
<feature type="transmembrane region" description="Helical" evidence="9">
    <location>
        <begin position="12"/>
        <end position="40"/>
    </location>
</feature>
<dbReference type="STRING" id="1157962.A0A250XT92"/>
<dbReference type="PANTHER" id="PTHR19384">
    <property type="entry name" value="NITRIC OXIDE SYNTHASE-RELATED"/>
    <property type="match status" value="1"/>
</dbReference>
<protein>
    <recommendedName>
        <fullName evidence="10">Flavodoxin-like domain-containing protein</fullName>
    </recommendedName>
</protein>
<dbReference type="GO" id="GO:0005829">
    <property type="term" value="C:cytosol"/>
    <property type="evidence" value="ECO:0007669"/>
    <property type="project" value="TreeGrafter"/>
</dbReference>
<comment type="cofactor">
    <cofactor evidence="2">
        <name>FAD</name>
        <dbReference type="ChEBI" id="CHEBI:57692"/>
    </cofactor>
</comment>
<feature type="compositionally biased region" description="Polar residues" evidence="8">
    <location>
        <begin position="115"/>
        <end position="124"/>
    </location>
</feature>
<keyword evidence="3" id="KW-0285">Flavoprotein</keyword>
<dbReference type="GO" id="GO:0030586">
    <property type="term" value="F:[methionine synthase] reductase (NADPH) activity"/>
    <property type="evidence" value="ECO:0007669"/>
    <property type="project" value="TreeGrafter"/>
</dbReference>
<dbReference type="EMBL" id="BEGY01000259">
    <property type="protein sequence ID" value="GAX86278.1"/>
    <property type="molecule type" value="Genomic_DNA"/>
</dbReference>
<feature type="domain" description="Flavodoxin-like" evidence="10">
    <location>
        <begin position="310"/>
        <end position="453"/>
    </location>
</feature>
<feature type="region of interest" description="Disordered" evidence="8">
    <location>
        <begin position="518"/>
        <end position="548"/>
    </location>
</feature>
<dbReference type="PRINTS" id="PR00369">
    <property type="entry name" value="FLAVODOXIN"/>
</dbReference>
<dbReference type="GO" id="GO:0010181">
    <property type="term" value="F:FMN binding"/>
    <property type="evidence" value="ECO:0007669"/>
    <property type="project" value="InterPro"/>
</dbReference>
<proteinExistence type="predicted"/>
<dbReference type="InterPro" id="IPR001094">
    <property type="entry name" value="Flavdoxin-like"/>
</dbReference>
<dbReference type="Pfam" id="PF00667">
    <property type="entry name" value="FAD_binding_1"/>
    <property type="match status" value="1"/>
</dbReference>
<evidence type="ECO:0000259" key="10">
    <source>
        <dbReference type="PROSITE" id="PS50902"/>
    </source>
</evidence>
<keyword evidence="12" id="KW-1185">Reference proteome</keyword>
<dbReference type="PROSITE" id="PS50902">
    <property type="entry name" value="FLAVODOXIN_LIKE"/>
    <property type="match status" value="1"/>
</dbReference>
<feature type="compositionally biased region" description="Polar residues" evidence="8">
    <location>
        <begin position="635"/>
        <end position="657"/>
    </location>
</feature>
<reference evidence="11 12" key="1">
    <citation type="submission" date="2017-08" db="EMBL/GenBank/DDBJ databases">
        <title>Acidophilic green algal genome provides insights into adaptation to an acidic environment.</title>
        <authorList>
            <person name="Hirooka S."/>
            <person name="Hirose Y."/>
            <person name="Kanesaki Y."/>
            <person name="Higuchi S."/>
            <person name="Fujiwara T."/>
            <person name="Onuma R."/>
            <person name="Era A."/>
            <person name="Ohbayashi R."/>
            <person name="Uzuka A."/>
            <person name="Nozaki H."/>
            <person name="Yoshikawa H."/>
            <person name="Miyagishima S.Y."/>
        </authorList>
    </citation>
    <scope>NUCLEOTIDE SEQUENCE [LARGE SCALE GENOMIC DNA]</scope>
    <source>
        <strain evidence="11 12">NIES-2499</strain>
    </source>
</reference>
<dbReference type="GO" id="GO:0009086">
    <property type="term" value="P:methionine biosynthetic process"/>
    <property type="evidence" value="ECO:0007669"/>
    <property type="project" value="TreeGrafter"/>
</dbReference>